<proteinExistence type="predicted"/>
<protein>
    <recommendedName>
        <fullName evidence="3">Lipoprotein</fullName>
    </recommendedName>
</protein>
<organism evidence="1 2">
    <name type="scientific">Brevundimonas lenta</name>
    <dbReference type="NCBI Taxonomy" id="424796"/>
    <lineage>
        <taxon>Bacteria</taxon>
        <taxon>Pseudomonadati</taxon>
        <taxon>Pseudomonadota</taxon>
        <taxon>Alphaproteobacteria</taxon>
        <taxon>Caulobacterales</taxon>
        <taxon>Caulobacteraceae</taxon>
        <taxon>Brevundimonas</taxon>
    </lineage>
</organism>
<dbReference type="RefSeq" id="WP_183204228.1">
    <property type="nucleotide sequence ID" value="NZ_BAAAER010000001.1"/>
</dbReference>
<reference evidence="1 2" key="1">
    <citation type="submission" date="2020-08" db="EMBL/GenBank/DDBJ databases">
        <title>Genomic Encyclopedia of Type Strains, Phase IV (KMG-IV): sequencing the most valuable type-strain genomes for metagenomic binning, comparative biology and taxonomic classification.</title>
        <authorList>
            <person name="Goeker M."/>
        </authorList>
    </citation>
    <scope>NUCLEOTIDE SEQUENCE [LARGE SCALE GENOMIC DNA]</scope>
    <source>
        <strain evidence="1 2">DSM 23960</strain>
    </source>
</reference>
<comment type="caution">
    <text evidence="1">The sequence shown here is derived from an EMBL/GenBank/DDBJ whole genome shotgun (WGS) entry which is preliminary data.</text>
</comment>
<dbReference type="PROSITE" id="PS51257">
    <property type="entry name" value="PROKAR_LIPOPROTEIN"/>
    <property type="match status" value="1"/>
</dbReference>
<evidence type="ECO:0000313" key="2">
    <source>
        <dbReference type="Proteomes" id="UP000529946"/>
    </source>
</evidence>
<keyword evidence="2" id="KW-1185">Reference proteome</keyword>
<dbReference type="AlphaFoldDB" id="A0A7W6NQD7"/>
<dbReference type="Proteomes" id="UP000529946">
    <property type="component" value="Unassembled WGS sequence"/>
</dbReference>
<accession>A0A7W6NQD7</accession>
<name>A0A7W6NQD7_9CAUL</name>
<evidence type="ECO:0008006" key="3">
    <source>
        <dbReference type="Google" id="ProtNLM"/>
    </source>
</evidence>
<gene>
    <name evidence="1" type="ORF">GGR12_001968</name>
</gene>
<evidence type="ECO:0000313" key="1">
    <source>
        <dbReference type="EMBL" id="MBB4083102.1"/>
    </source>
</evidence>
<sequence length="175" mass="18370">MKHPLLFLTALVGLTACDAQVESRREAVPAAENPAPAQAADPLVASGPAATVRPDVDVNLQYAASVVQLDPLIRQGDATVKLMGTGGGDPAMNGLYTYVAFFHSPAEGWRVFRVGDFLSYRVLSEAPGRVDIEVEESVMNAATGMISGQKRRLILGWTVAPDGSPPAGVTVTPAQ</sequence>
<dbReference type="EMBL" id="JACIDM010000002">
    <property type="protein sequence ID" value="MBB4083102.1"/>
    <property type="molecule type" value="Genomic_DNA"/>
</dbReference>